<keyword evidence="8" id="KW-0732">Signal</keyword>
<keyword evidence="6" id="KW-0723">Serine/threonine-protein kinase</keyword>
<dbReference type="PROSITE" id="PS00307">
    <property type="entry name" value="LECTIN_LEGUME_BETA"/>
    <property type="match status" value="1"/>
</dbReference>
<evidence type="ECO:0000256" key="12">
    <source>
        <dbReference type="ARBA" id="ARBA00022989"/>
    </source>
</evidence>
<organism evidence="20 21">
    <name type="scientific">Brassica napus</name>
    <name type="common">Rape</name>
    <dbReference type="NCBI Taxonomy" id="3708"/>
    <lineage>
        <taxon>Eukaryota</taxon>
        <taxon>Viridiplantae</taxon>
        <taxon>Streptophyta</taxon>
        <taxon>Embryophyta</taxon>
        <taxon>Tracheophyta</taxon>
        <taxon>Spermatophyta</taxon>
        <taxon>Magnoliopsida</taxon>
        <taxon>eudicotyledons</taxon>
        <taxon>Gunneridae</taxon>
        <taxon>Pentapetalae</taxon>
        <taxon>rosids</taxon>
        <taxon>malvids</taxon>
        <taxon>Brassicales</taxon>
        <taxon>Brassicaceae</taxon>
        <taxon>Brassiceae</taxon>
        <taxon>Brassica</taxon>
    </lineage>
</organism>
<dbReference type="InterPro" id="IPR008271">
    <property type="entry name" value="Ser/Thr_kinase_AS"/>
</dbReference>
<dbReference type="SMART" id="SM00220">
    <property type="entry name" value="S_TKc"/>
    <property type="match status" value="1"/>
</dbReference>
<evidence type="ECO:0000256" key="5">
    <source>
        <dbReference type="ARBA" id="ARBA00022475"/>
    </source>
</evidence>
<keyword evidence="10" id="KW-0547">Nucleotide-binding</keyword>
<keyword evidence="6" id="KW-0808">Transferase</keyword>
<evidence type="ECO:0000256" key="11">
    <source>
        <dbReference type="ARBA" id="ARBA00022840"/>
    </source>
</evidence>
<evidence type="ECO:0000256" key="2">
    <source>
        <dbReference type="ARBA" id="ARBA00008536"/>
    </source>
</evidence>
<dbReference type="Pfam" id="PF00069">
    <property type="entry name" value="Pkinase"/>
    <property type="match status" value="1"/>
</dbReference>
<dbReference type="InterPro" id="IPR050528">
    <property type="entry name" value="L-type_Lectin-RKs"/>
</dbReference>
<dbReference type="EMBL" id="JAGKQM010000013">
    <property type="protein sequence ID" value="KAH0892960.1"/>
    <property type="molecule type" value="Genomic_DNA"/>
</dbReference>
<dbReference type="PROSITE" id="PS00108">
    <property type="entry name" value="PROTEIN_KINASE_ST"/>
    <property type="match status" value="1"/>
</dbReference>
<evidence type="ECO:0000256" key="6">
    <source>
        <dbReference type="ARBA" id="ARBA00022527"/>
    </source>
</evidence>
<dbReference type="InterPro" id="IPR000719">
    <property type="entry name" value="Prot_kinase_dom"/>
</dbReference>
<comment type="catalytic activity">
    <reaction evidence="16">
        <text>L-threonyl-[protein] + ATP = O-phospho-L-threonyl-[protein] + ADP + H(+)</text>
        <dbReference type="Rhea" id="RHEA:46608"/>
        <dbReference type="Rhea" id="RHEA-COMP:11060"/>
        <dbReference type="Rhea" id="RHEA-COMP:11605"/>
        <dbReference type="ChEBI" id="CHEBI:15378"/>
        <dbReference type="ChEBI" id="CHEBI:30013"/>
        <dbReference type="ChEBI" id="CHEBI:30616"/>
        <dbReference type="ChEBI" id="CHEBI:61977"/>
        <dbReference type="ChEBI" id="CHEBI:456216"/>
        <dbReference type="EC" id="2.7.11.1"/>
    </reaction>
</comment>
<comment type="subcellular location">
    <subcellularLocation>
        <location evidence="1">Cell membrane</location>
        <topology evidence="1">Single-pass type I membrane protein</topology>
    </subcellularLocation>
</comment>
<dbReference type="Gene3D" id="1.10.510.10">
    <property type="entry name" value="Transferase(Phosphotransferase) domain 1"/>
    <property type="match status" value="1"/>
</dbReference>
<accession>A0ABQ8ALP1</accession>
<dbReference type="Gene3D" id="3.30.200.20">
    <property type="entry name" value="Phosphorylase Kinase, domain 1"/>
    <property type="match status" value="1"/>
</dbReference>
<dbReference type="Proteomes" id="UP000824890">
    <property type="component" value="Unassembled WGS sequence"/>
</dbReference>
<feature type="transmembrane region" description="Helical" evidence="18">
    <location>
        <begin position="344"/>
        <end position="366"/>
    </location>
</feature>
<comment type="similarity">
    <text evidence="3">In the C-terminal section; belongs to the protein kinase superfamily. Ser/Thr protein kinase family.</text>
</comment>
<dbReference type="InterPro" id="IPR001220">
    <property type="entry name" value="Legume_lectin_dom"/>
</dbReference>
<evidence type="ECO:0000256" key="13">
    <source>
        <dbReference type="ARBA" id="ARBA00023136"/>
    </source>
</evidence>
<evidence type="ECO:0000313" key="21">
    <source>
        <dbReference type="Proteomes" id="UP000824890"/>
    </source>
</evidence>
<protein>
    <recommendedName>
        <fullName evidence="4">non-specific serine/threonine protein kinase</fullName>
        <ecNumber evidence="4">2.7.11.1</ecNumber>
    </recommendedName>
</protein>
<evidence type="ECO:0000256" key="3">
    <source>
        <dbReference type="ARBA" id="ARBA00010217"/>
    </source>
</evidence>
<keyword evidence="11" id="KW-0067">ATP-binding</keyword>
<evidence type="ECO:0000256" key="8">
    <source>
        <dbReference type="ARBA" id="ARBA00022729"/>
    </source>
</evidence>
<keyword evidence="14" id="KW-0675">Receptor</keyword>
<evidence type="ECO:0000256" key="18">
    <source>
        <dbReference type="SAM" id="Phobius"/>
    </source>
</evidence>
<dbReference type="SUPFAM" id="SSF49899">
    <property type="entry name" value="Concanavalin A-like lectins/glucanases"/>
    <property type="match status" value="1"/>
</dbReference>
<dbReference type="SUPFAM" id="SSF56112">
    <property type="entry name" value="Protein kinase-like (PK-like)"/>
    <property type="match status" value="1"/>
</dbReference>
<proteinExistence type="inferred from homology"/>
<evidence type="ECO:0000256" key="16">
    <source>
        <dbReference type="ARBA" id="ARBA00047899"/>
    </source>
</evidence>
<evidence type="ECO:0000256" key="4">
    <source>
        <dbReference type="ARBA" id="ARBA00012513"/>
    </source>
</evidence>
<evidence type="ECO:0000256" key="15">
    <source>
        <dbReference type="ARBA" id="ARBA00023180"/>
    </source>
</evidence>
<evidence type="ECO:0000256" key="10">
    <source>
        <dbReference type="ARBA" id="ARBA00022741"/>
    </source>
</evidence>
<sequence length="699" mass="77212">SDFMLLGLGLDHRDQWIIFILTCPELNLFCSRRYSLSTDIVAEHKIRSRLSDYLLLSHMPHVLPMIWMILCVHLICISSQPETRFIYNGLHQADLYTDGVAKVLPEGQLQLTNGSGQSMGHAFFKKPFEFTSAESLSFSTHFVCALVPKPGSGGHGIAFVLSASIDLSHADATQYLGLFNISTQGNSSSHLVAVELDTALSAEFDDKNANHVGINVNSLFSIESAPTAYFSDIKGKNDSIELSSRDPFQVWVDYRGNMLNVSMAPLKNQKPSQPLLSSSINLSENFPDRKIFIGFSGATGTLISYQYILGWSFSGNSVSLQRLDATKLPRVPPHKCRTERPSTLLIFLFILLAVIVLVVLVAAFVYRRRKYAEVREEWEEEYGPHRFSYKTLYNATKGFHKDGLFGKGGFGEVYKGTLPCNGQIAVKRVSHNADEGMKQFVAEIVSMGNLKHKNIVPLLGYCRRKGELFLDIALALSYMNTGAPQVVLHRDIKASNVMLDAEFNGRLGDFGMARFHDDWADTATIASVGTIGYMAPELSTVRASTATDVYSFGAFLLEVTCGRRPVDPALPEERRYLVKSVCQCWKMASLLGARDLRMRGEISSEEVEMVLKVGLLCTNALAEMRPSMEEVVQYLNESLKLPDISVNSPGIGSFAPLIIGSNLLLPSRTTNTFSTSSYSSSSGNDSTFVTHSIVHGHGQ</sequence>
<dbReference type="InterPro" id="IPR011009">
    <property type="entry name" value="Kinase-like_dom_sf"/>
</dbReference>
<keyword evidence="9" id="KW-0430">Lectin</keyword>
<evidence type="ECO:0000256" key="17">
    <source>
        <dbReference type="ARBA" id="ARBA00048679"/>
    </source>
</evidence>
<dbReference type="InterPro" id="IPR019825">
    <property type="entry name" value="Lectin_legB_Mn/Ca_BS"/>
</dbReference>
<comment type="caution">
    <text evidence="20">The sequence shown here is derived from an EMBL/GenBank/DDBJ whole genome shotgun (WGS) entry which is preliminary data.</text>
</comment>
<comment type="catalytic activity">
    <reaction evidence="17">
        <text>L-seryl-[protein] + ATP = O-phospho-L-seryl-[protein] + ADP + H(+)</text>
        <dbReference type="Rhea" id="RHEA:17989"/>
        <dbReference type="Rhea" id="RHEA-COMP:9863"/>
        <dbReference type="Rhea" id="RHEA-COMP:11604"/>
        <dbReference type="ChEBI" id="CHEBI:15378"/>
        <dbReference type="ChEBI" id="CHEBI:29999"/>
        <dbReference type="ChEBI" id="CHEBI:30616"/>
        <dbReference type="ChEBI" id="CHEBI:83421"/>
        <dbReference type="ChEBI" id="CHEBI:456216"/>
        <dbReference type="EC" id="2.7.11.1"/>
    </reaction>
</comment>
<keyword evidence="13 18" id="KW-0472">Membrane</keyword>
<keyword evidence="6" id="KW-0418">Kinase</keyword>
<dbReference type="Gene3D" id="2.60.120.200">
    <property type="match status" value="1"/>
</dbReference>
<feature type="non-terminal residue" evidence="20">
    <location>
        <position position="1"/>
    </location>
</feature>
<evidence type="ECO:0000259" key="19">
    <source>
        <dbReference type="PROSITE" id="PS50011"/>
    </source>
</evidence>
<reference evidence="20 21" key="1">
    <citation type="submission" date="2021-05" db="EMBL/GenBank/DDBJ databases">
        <title>Genome Assembly of Synthetic Allotetraploid Brassica napus Reveals Homoeologous Exchanges between Subgenomes.</title>
        <authorList>
            <person name="Davis J.T."/>
        </authorList>
    </citation>
    <scope>NUCLEOTIDE SEQUENCE [LARGE SCALE GENOMIC DNA]</scope>
    <source>
        <strain evidence="21">cv. Da-Ae</strain>
        <tissue evidence="20">Seedling</tissue>
    </source>
</reference>
<dbReference type="CDD" id="cd06899">
    <property type="entry name" value="lectin_legume_LecRK_Arcelin_ConA"/>
    <property type="match status" value="1"/>
</dbReference>
<evidence type="ECO:0000256" key="9">
    <source>
        <dbReference type="ARBA" id="ARBA00022734"/>
    </source>
</evidence>
<dbReference type="EC" id="2.7.11.1" evidence="4"/>
<keyword evidence="7 18" id="KW-0812">Transmembrane</keyword>
<dbReference type="PROSITE" id="PS50011">
    <property type="entry name" value="PROTEIN_KINASE_DOM"/>
    <property type="match status" value="1"/>
</dbReference>
<feature type="domain" description="Protein kinase" evidence="19">
    <location>
        <begin position="399"/>
        <end position="639"/>
    </location>
</feature>
<comment type="similarity">
    <text evidence="2">In the N-terminal section; belongs to the leguminous lectin family.</text>
</comment>
<dbReference type="PANTHER" id="PTHR27007">
    <property type="match status" value="1"/>
</dbReference>
<dbReference type="Pfam" id="PF00139">
    <property type="entry name" value="Lectin_legB"/>
    <property type="match status" value="1"/>
</dbReference>
<gene>
    <name evidence="20" type="ORF">HID58_055389</name>
</gene>
<keyword evidence="12 18" id="KW-1133">Transmembrane helix</keyword>
<evidence type="ECO:0000256" key="14">
    <source>
        <dbReference type="ARBA" id="ARBA00023170"/>
    </source>
</evidence>
<keyword evidence="5" id="KW-1003">Cell membrane</keyword>
<name>A0ABQ8ALP1_BRANA</name>
<keyword evidence="15" id="KW-0325">Glycoprotein</keyword>
<dbReference type="InterPro" id="IPR013320">
    <property type="entry name" value="ConA-like_dom_sf"/>
</dbReference>
<keyword evidence="21" id="KW-1185">Reference proteome</keyword>
<evidence type="ECO:0000256" key="1">
    <source>
        <dbReference type="ARBA" id="ARBA00004251"/>
    </source>
</evidence>
<evidence type="ECO:0000313" key="20">
    <source>
        <dbReference type="EMBL" id="KAH0892960.1"/>
    </source>
</evidence>
<evidence type="ECO:0000256" key="7">
    <source>
        <dbReference type="ARBA" id="ARBA00022692"/>
    </source>
</evidence>